<evidence type="ECO:0000256" key="1">
    <source>
        <dbReference type="SAM" id="MobiDB-lite"/>
    </source>
</evidence>
<protein>
    <recommendedName>
        <fullName evidence="2">DUF2726 domain-containing protein</fullName>
    </recommendedName>
</protein>
<accession>A0A1H6N2M7</accession>
<keyword evidence="4" id="KW-1185">Reference proteome</keyword>
<evidence type="ECO:0000259" key="2">
    <source>
        <dbReference type="Pfam" id="PF10881"/>
    </source>
</evidence>
<sequence>MEFVLLLILLLVIVVAMVASRFIDSGNPFPVQKKNSLFSPVERSFMQLLEKAVANDYKVMNRVKLADIMELKNGTSDKTRASTMLKLNTKYLDFVLCDPQDFSVIAVLDLVNNSSKEGHKAVPDWFVNGALDAAGVPYLRMKIKAGYTAADIQAAIAARLGKTVAKPEPMFKGLVKKGPTRPVRSLKPATTGGNTLPVPALSHSQIKAQQTALIQAS</sequence>
<gene>
    <name evidence="3" type="ORF">SAMN05660691_03238</name>
</gene>
<feature type="domain" description="DUF2726" evidence="2">
    <location>
        <begin position="35"/>
        <end position="157"/>
    </location>
</feature>
<organism evidence="3 4">
    <name type="scientific">Rheinheimera pacifica</name>
    <dbReference type="NCBI Taxonomy" id="173990"/>
    <lineage>
        <taxon>Bacteria</taxon>
        <taxon>Pseudomonadati</taxon>
        <taxon>Pseudomonadota</taxon>
        <taxon>Gammaproteobacteria</taxon>
        <taxon>Chromatiales</taxon>
        <taxon>Chromatiaceae</taxon>
        <taxon>Rheinheimera</taxon>
    </lineage>
</organism>
<dbReference type="RefSeq" id="WP_068229097.1">
    <property type="nucleotide sequence ID" value="NZ_FNXF01000015.1"/>
</dbReference>
<feature type="region of interest" description="Disordered" evidence="1">
    <location>
        <begin position="172"/>
        <end position="197"/>
    </location>
</feature>
<dbReference type="OrthoDB" id="5600508at2"/>
<name>A0A1H6N2M7_9GAMM</name>
<dbReference type="AlphaFoldDB" id="A0A1H6N2M7"/>
<dbReference type="InterPro" id="IPR024402">
    <property type="entry name" value="DUF2726"/>
</dbReference>
<dbReference type="EMBL" id="FNXF01000015">
    <property type="protein sequence ID" value="SEI06390.1"/>
    <property type="molecule type" value="Genomic_DNA"/>
</dbReference>
<evidence type="ECO:0000313" key="3">
    <source>
        <dbReference type="EMBL" id="SEI06390.1"/>
    </source>
</evidence>
<proteinExistence type="predicted"/>
<dbReference type="STRING" id="173990.SAMN05660691_03238"/>
<evidence type="ECO:0000313" key="4">
    <source>
        <dbReference type="Proteomes" id="UP000199371"/>
    </source>
</evidence>
<reference evidence="4" key="1">
    <citation type="submission" date="2016-10" db="EMBL/GenBank/DDBJ databases">
        <authorList>
            <person name="Varghese N."/>
            <person name="Submissions S."/>
        </authorList>
    </citation>
    <scope>NUCLEOTIDE SEQUENCE [LARGE SCALE GENOMIC DNA]</scope>
    <source>
        <strain evidence="4">DSM 17616</strain>
    </source>
</reference>
<dbReference type="Proteomes" id="UP000199371">
    <property type="component" value="Unassembled WGS sequence"/>
</dbReference>
<dbReference type="Pfam" id="PF10881">
    <property type="entry name" value="DUF2726"/>
    <property type="match status" value="1"/>
</dbReference>